<protein>
    <recommendedName>
        <fullName evidence="9">E3 ubiquitin-protein ligase</fullName>
        <ecNumber evidence="9">2.3.2.27</ecNumber>
    </recommendedName>
</protein>
<dbReference type="GO" id="GO:0005737">
    <property type="term" value="C:cytoplasm"/>
    <property type="evidence" value="ECO:0007669"/>
    <property type="project" value="UniProtKB-SubCell"/>
</dbReference>
<feature type="region of interest" description="Disordered" evidence="10">
    <location>
        <begin position="1"/>
        <end position="28"/>
    </location>
</feature>
<organism evidence="12 13">
    <name type="scientific">Triplophysa tibetana</name>
    <dbReference type="NCBI Taxonomy" id="1572043"/>
    <lineage>
        <taxon>Eukaryota</taxon>
        <taxon>Metazoa</taxon>
        <taxon>Chordata</taxon>
        <taxon>Craniata</taxon>
        <taxon>Vertebrata</taxon>
        <taxon>Euteleostomi</taxon>
        <taxon>Actinopterygii</taxon>
        <taxon>Neopterygii</taxon>
        <taxon>Teleostei</taxon>
        <taxon>Ostariophysi</taxon>
        <taxon>Cypriniformes</taxon>
        <taxon>Nemacheilidae</taxon>
        <taxon>Triplophysa</taxon>
    </lineage>
</organism>
<dbReference type="InterPro" id="IPR039396">
    <property type="entry name" value="Deltex_C"/>
</dbReference>
<dbReference type="CDD" id="cd09633">
    <property type="entry name" value="Deltex_C"/>
    <property type="match status" value="1"/>
</dbReference>
<dbReference type="Gene3D" id="3.30.40.10">
    <property type="entry name" value="Zinc/RING finger domain, C3HC4 (zinc finger)"/>
    <property type="match status" value="1"/>
</dbReference>
<dbReference type="InterPro" id="IPR001841">
    <property type="entry name" value="Znf_RING"/>
</dbReference>
<comment type="catalytic activity">
    <reaction evidence="1 9">
        <text>S-ubiquitinyl-[E2 ubiquitin-conjugating enzyme]-L-cysteine + [acceptor protein]-L-lysine = [E2 ubiquitin-conjugating enzyme]-L-cysteine + N(6)-ubiquitinyl-[acceptor protein]-L-lysine.</text>
        <dbReference type="EC" id="2.3.2.27"/>
    </reaction>
</comment>
<feature type="domain" description="RING-type" evidence="11">
    <location>
        <begin position="558"/>
        <end position="596"/>
    </location>
</feature>
<dbReference type="InterPro" id="IPR018957">
    <property type="entry name" value="Znf_C3HC4_RING-type"/>
</dbReference>
<evidence type="ECO:0000256" key="1">
    <source>
        <dbReference type="ARBA" id="ARBA00000900"/>
    </source>
</evidence>
<evidence type="ECO:0000256" key="4">
    <source>
        <dbReference type="ARBA" id="ARBA00022679"/>
    </source>
</evidence>
<dbReference type="UniPathway" id="UPA00143"/>
<accession>A0A5A9NG81</accession>
<comment type="caution">
    <text evidence="12">The sequence shown here is derived from an EMBL/GenBank/DDBJ whole genome shotgun (WGS) entry which is preliminary data.</text>
</comment>
<keyword evidence="13" id="KW-1185">Reference proteome</keyword>
<evidence type="ECO:0000256" key="9">
    <source>
        <dbReference type="RuleBase" id="RU367105"/>
    </source>
</evidence>
<dbReference type="InterPro" id="IPR013083">
    <property type="entry name" value="Znf_RING/FYVE/PHD"/>
</dbReference>
<evidence type="ECO:0000256" key="5">
    <source>
        <dbReference type="ARBA" id="ARBA00022723"/>
    </source>
</evidence>
<keyword evidence="9" id="KW-0963">Cytoplasm</keyword>
<dbReference type="Gene3D" id="3.30.390.130">
    <property type="match status" value="1"/>
</dbReference>
<comment type="pathway">
    <text evidence="2 9">Protein modification; protein ubiquitination.</text>
</comment>
<evidence type="ECO:0000256" key="8">
    <source>
        <dbReference type="PROSITE-ProRule" id="PRU00175"/>
    </source>
</evidence>
<dbReference type="Proteomes" id="UP000324632">
    <property type="component" value="Chromosome 19"/>
</dbReference>
<evidence type="ECO:0000256" key="7">
    <source>
        <dbReference type="ARBA" id="ARBA00022833"/>
    </source>
</evidence>
<dbReference type="GO" id="GO:0016567">
    <property type="term" value="P:protein ubiquitination"/>
    <property type="evidence" value="ECO:0007669"/>
    <property type="project" value="UniProtKB-UniRule"/>
</dbReference>
<evidence type="ECO:0000256" key="10">
    <source>
        <dbReference type="SAM" id="MobiDB-lite"/>
    </source>
</evidence>
<dbReference type="GO" id="GO:0008270">
    <property type="term" value="F:zinc ion binding"/>
    <property type="evidence" value="ECO:0007669"/>
    <property type="project" value="UniProtKB-KW"/>
</dbReference>
<dbReference type="Pfam" id="PF00097">
    <property type="entry name" value="zf-C3HC4"/>
    <property type="match status" value="1"/>
</dbReference>
<dbReference type="EC" id="2.3.2.27" evidence="9"/>
<dbReference type="PANTHER" id="PTHR12622">
    <property type="entry name" value="DELTEX-RELATED"/>
    <property type="match status" value="1"/>
</dbReference>
<dbReference type="PROSITE" id="PS50089">
    <property type="entry name" value="ZF_RING_2"/>
    <property type="match status" value="1"/>
</dbReference>
<sequence length="737" mass="81974">MSENAESEPMEVEVQGENGIQNNDTSEYMDLYTSGPQPSAPPLKIAKVKVKVDWTGPRPEKWKTSLQKALQTWCNTDLSKGTVKYNINSVTLLEEDFRCAEVQITPLEAIEDLKNYTTAILKFKDQNNSGKGETARISFYDAEAIKVPSLKVKSTVTSGIDKNGVDNFAVNSASNGTDTMKPAEMTTETNSAACTVPLYLYWYIHHAYKNELEQINKRHGVNISPNVLVSFETTPSTNPDSVSKASEELQKLVQGCGARFSDVTIPFTQINSDIVKETMYSSQSEETKVVMSFSASNVQVFGLKNITDMINRKVNRTRPEGQSTGNANKMDVVTNVYPQMTPSLDMDVKDLQNQIEMDKIHWDLMNLSHKEQLCKLQSKFGVSFHVEELKDMLTVKVRAQSKEGQHTDLETHAMRALIQLYQKLALATVSCELKDPKDTDIMAKIKEILGKHQYRVTVVDVYGPWRLVGLPEHLGPSMKDIEKEIRKCVFDKKTKELIGYSEDIPQGRGVTLEETSTYGQGAAGGSIQGETDPGFSGESKEKGNKKNSEGAKSEDYHCVICMDNIKNEKKLKCGHAFCKDCIDEAVKHNGKICPMCMKIFGKIEGNQPHGTMDVTKDRSSLPGYPDAGTIQIVYTISSGTQTSKHPNPGQHHYGTHRTAYLPDNKEGNHVLGLLRRAFDQRLIFTVGTSTTSGATNAVTWNDIHHKTNTHGGPEGYGYPDPDYLKRVKDELKAKGIE</sequence>
<dbReference type="PROSITE" id="PS00518">
    <property type="entry name" value="ZF_RING_1"/>
    <property type="match status" value="1"/>
</dbReference>
<dbReference type="SMART" id="SM00184">
    <property type="entry name" value="RING"/>
    <property type="match status" value="1"/>
</dbReference>
<feature type="region of interest" description="Disordered" evidence="10">
    <location>
        <begin position="519"/>
        <end position="550"/>
    </location>
</feature>
<dbReference type="InterPro" id="IPR017907">
    <property type="entry name" value="Znf_RING_CS"/>
</dbReference>
<dbReference type="InterPro" id="IPR039398">
    <property type="entry name" value="Deltex_fam"/>
</dbReference>
<comment type="similarity">
    <text evidence="3 9">Belongs to the Deltex family.</text>
</comment>
<evidence type="ECO:0000256" key="2">
    <source>
        <dbReference type="ARBA" id="ARBA00004906"/>
    </source>
</evidence>
<gene>
    <name evidence="12" type="ORF">E1301_Tti014332</name>
</gene>
<feature type="compositionally biased region" description="Basic and acidic residues" evidence="10">
    <location>
        <begin position="538"/>
        <end position="550"/>
    </location>
</feature>
<feature type="compositionally biased region" description="Acidic residues" evidence="10">
    <location>
        <begin position="1"/>
        <end position="11"/>
    </location>
</feature>
<reference evidence="12 13" key="1">
    <citation type="journal article" date="2019" name="Mol. Ecol. Resour.">
        <title>Chromosome-level genome assembly of Triplophysa tibetana, a fish adapted to the harsh high-altitude environment of the Tibetan Plateau.</title>
        <authorList>
            <person name="Yang X."/>
            <person name="Liu H."/>
            <person name="Ma Z."/>
            <person name="Zou Y."/>
            <person name="Zou M."/>
            <person name="Mao Y."/>
            <person name="Li X."/>
            <person name="Wang H."/>
            <person name="Chen T."/>
            <person name="Wang W."/>
            <person name="Yang R."/>
        </authorList>
    </citation>
    <scope>NUCLEOTIDE SEQUENCE [LARGE SCALE GENOMIC DNA]</scope>
    <source>
        <strain evidence="12">TTIB1903HZAU</strain>
        <tissue evidence="12">Muscle</tissue>
    </source>
</reference>
<evidence type="ECO:0000259" key="11">
    <source>
        <dbReference type="PROSITE" id="PS50089"/>
    </source>
</evidence>
<dbReference type="SUPFAM" id="SSF57850">
    <property type="entry name" value="RING/U-box"/>
    <property type="match status" value="1"/>
</dbReference>
<keyword evidence="7 9" id="KW-0862">Zinc</keyword>
<dbReference type="GO" id="GO:0061630">
    <property type="term" value="F:ubiquitin protein ligase activity"/>
    <property type="evidence" value="ECO:0007669"/>
    <property type="project" value="UniProtKB-UniRule"/>
</dbReference>
<dbReference type="EMBL" id="SOYY01000019">
    <property type="protein sequence ID" value="KAA0708056.1"/>
    <property type="molecule type" value="Genomic_DNA"/>
</dbReference>
<proteinExistence type="inferred from homology"/>
<evidence type="ECO:0000256" key="6">
    <source>
        <dbReference type="ARBA" id="ARBA00022771"/>
    </source>
</evidence>
<dbReference type="Pfam" id="PF18102">
    <property type="entry name" value="DTC"/>
    <property type="match status" value="1"/>
</dbReference>
<evidence type="ECO:0000313" key="13">
    <source>
        <dbReference type="Proteomes" id="UP000324632"/>
    </source>
</evidence>
<keyword evidence="5 9" id="KW-0479">Metal-binding</keyword>
<keyword evidence="6 8" id="KW-0863">Zinc-finger</keyword>
<name>A0A5A9NG81_9TELE</name>
<evidence type="ECO:0000313" key="12">
    <source>
        <dbReference type="EMBL" id="KAA0708056.1"/>
    </source>
</evidence>
<evidence type="ECO:0000256" key="3">
    <source>
        <dbReference type="ARBA" id="ARBA00009413"/>
    </source>
</evidence>
<dbReference type="InterPro" id="IPR039399">
    <property type="entry name" value="Deltex_C_sf"/>
</dbReference>
<dbReference type="GO" id="GO:0007219">
    <property type="term" value="P:Notch signaling pathway"/>
    <property type="evidence" value="ECO:0007669"/>
    <property type="project" value="InterPro"/>
</dbReference>
<comment type="subcellular location">
    <subcellularLocation>
        <location evidence="9">Cytoplasm</location>
    </subcellularLocation>
</comment>
<keyword evidence="4 9" id="KW-0808">Transferase</keyword>
<dbReference type="AlphaFoldDB" id="A0A5A9NG81"/>